<dbReference type="SMART" id="SM00014">
    <property type="entry name" value="acidPPc"/>
    <property type="match status" value="1"/>
</dbReference>
<evidence type="ECO:0000256" key="3">
    <source>
        <dbReference type="ARBA" id="ARBA00022692"/>
    </source>
</evidence>
<feature type="transmembrane region" description="Helical" evidence="7">
    <location>
        <begin position="109"/>
        <end position="127"/>
    </location>
</feature>
<dbReference type="PANTHER" id="PTHR10165:SF154">
    <property type="entry name" value="PAP2 DOMAIN PROTEIN (AFU_ORTHOLOGUE AFUA_1G09730)"/>
    <property type="match status" value="1"/>
</dbReference>
<feature type="transmembrane region" description="Helical" evidence="7">
    <location>
        <begin position="243"/>
        <end position="261"/>
    </location>
</feature>
<protein>
    <recommendedName>
        <fullName evidence="8">Phosphatidic acid phosphatase type 2/haloperoxidase domain-containing protein</fullName>
    </recommendedName>
</protein>
<feature type="transmembrane region" description="Helical" evidence="7">
    <location>
        <begin position="67"/>
        <end position="88"/>
    </location>
</feature>
<dbReference type="GO" id="GO:0008195">
    <property type="term" value="F:phosphatidate phosphatase activity"/>
    <property type="evidence" value="ECO:0007669"/>
    <property type="project" value="TreeGrafter"/>
</dbReference>
<dbReference type="AlphaFoldDB" id="A0A8H6CD86"/>
<keyword evidence="10" id="KW-1185">Reference proteome</keyword>
<dbReference type="GO" id="GO:0046839">
    <property type="term" value="P:phospholipid dephosphorylation"/>
    <property type="evidence" value="ECO:0007669"/>
    <property type="project" value="TreeGrafter"/>
</dbReference>
<comment type="caution">
    <text evidence="9">The sequence shown here is derived from an EMBL/GenBank/DDBJ whole genome shotgun (WGS) entry which is preliminary data.</text>
</comment>
<dbReference type="InterPro" id="IPR036938">
    <property type="entry name" value="PAP2/HPO_sf"/>
</dbReference>
<evidence type="ECO:0000259" key="8">
    <source>
        <dbReference type="SMART" id="SM00014"/>
    </source>
</evidence>
<feature type="domain" description="Phosphatidic acid phosphatase type 2/haloperoxidase" evidence="8">
    <location>
        <begin position="111"/>
        <end position="289"/>
    </location>
</feature>
<reference evidence="9 10" key="1">
    <citation type="journal article" date="2020" name="Genomics">
        <title>Complete, high-quality genomes from long-read metagenomic sequencing of two wolf lichen thalli reveals enigmatic genome architecture.</title>
        <authorList>
            <person name="McKenzie S.K."/>
            <person name="Walston R.F."/>
            <person name="Allen J.L."/>
        </authorList>
    </citation>
    <scope>NUCLEOTIDE SEQUENCE [LARGE SCALE GENOMIC DNA]</scope>
    <source>
        <strain evidence="9">WasteWater1</strain>
    </source>
</reference>
<comment type="subcellular location">
    <subcellularLocation>
        <location evidence="1">Membrane</location>
        <topology evidence="1">Multi-pass membrane protein</topology>
    </subcellularLocation>
</comment>
<evidence type="ECO:0000256" key="4">
    <source>
        <dbReference type="ARBA" id="ARBA00022989"/>
    </source>
</evidence>
<name>A0A8H6CD86_9LECA</name>
<proteinExistence type="inferred from homology"/>
<feature type="region of interest" description="Disordered" evidence="6">
    <location>
        <begin position="340"/>
        <end position="386"/>
    </location>
</feature>
<dbReference type="Gene3D" id="1.20.144.10">
    <property type="entry name" value="Phosphatidic acid phosphatase type 2/haloperoxidase"/>
    <property type="match status" value="1"/>
</dbReference>
<evidence type="ECO:0000256" key="6">
    <source>
        <dbReference type="SAM" id="MobiDB-lite"/>
    </source>
</evidence>
<keyword evidence="4 7" id="KW-1133">Transmembrane helix</keyword>
<feature type="transmembrane region" description="Helical" evidence="7">
    <location>
        <begin position="12"/>
        <end position="36"/>
    </location>
</feature>
<comment type="similarity">
    <text evidence="2">Belongs to the PA-phosphatase related phosphoesterase family.</text>
</comment>
<evidence type="ECO:0000256" key="2">
    <source>
        <dbReference type="ARBA" id="ARBA00008816"/>
    </source>
</evidence>
<evidence type="ECO:0000256" key="5">
    <source>
        <dbReference type="ARBA" id="ARBA00023136"/>
    </source>
</evidence>
<dbReference type="Proteomes" id="UP000593566">
    <property type="component" value="Unassembled WGS sequence"/>
</dbReference>
<dbReference type="GO" id="GO:0006644">
    <property type="term" value="P:phospholipid metabolic process"/>
    <property type="evidence" value="ECO:0007669"/>
    <property type="project" value="InterPro"/>
</dbReference>
<dbReference type="PANTHER" id="PTHR10165">
    <property type="entry name" value="LIPID PHOSPHATE PHOSPHATASE"/>
    <property type="match status" value="1"/>
</dbReference>
<dbReference type="FunFam" id="1.20.144.10:FF:000042">
    <property type="entry name" value="PAP2 domain protein"/>
    <property type="match status" value="1"/>
</dbReference>
<dbReference type="CDD" id="cd03390">
    <property type="entry name" value="PAP2_containing_1_like"/>
    <property type="match status" value="1"/>
</dbReference>
<dbReference type="InterPro" id="IPR000326">
    <property type="entry name" value="PAP2/HPO"/>
</dbReference>
<keyword evidence="5 7" id="KW-0472">Membrane</keyword>
<dbReference type="GeneID" id="59330744"/>
<dbReference type="EMBL" id="JACCJB010000014">
    <property type="protein sequence ID" value="KAF6221475.1"/>
    <property type="molecule type" value="Genomic_DNA"/>
</dbReference>
<evidence type="ECO:0000256" key="1">
    <source>
        <dbReference type="ARBA" id="ARBA00004141"/>
    </source>
</evidence>
<feature type="transmembrane region" description="Helical" evidence="7">
    <location>
        <begin position="267"/>
        <end position="289"/>
    </location>
</feature>
<evidence type="ECO:0000313" key="10">
    <source>
        <dbReference type="Proteomes" id="UP000593566"/>
    </source>
</evidence>
<organism evidence="9 10">
    <name type="scientific">Letharia lupina</name>
    <dbReference type="NCBI Taxonomy" id="560253"/>
    <lineage>
        <taxon>Eukaryota</taxon>
        <taxon>Fungi</taxon>
        <taxon>Dikarya</taxon>
        <taxon>Ascomycota</taxon>
        <taxon>Pezizomycotina</taxon>
        <taxon>Lecanoromycetes</taxon>
        <taxon>OSLEUM clade</taxon>
        <taxon>Lecanoromycetidae</taxon>
        <taxon>Lecanorales</taxon>
        <taxon>Lecanorineae</taxon>
        <taxon>Parmeliaceae</taxon>
        <taxon>Letharia</taxon>
    </lineage>
</organism>
<keyword evidence="3 7" id="KW-0812">Transmembrane</keyword>
<dbReference type="SUPFAM" id="SSF48317">
    <property type="entry name" value="Acid phosphatase/Vanadium-dependent haloperoxidase"/>
    <property type="match status" value="1"/>
</dbReference>
<gene>
    <name evidence="9" type="ORF">HO133_002331</name>
</gene>
<dbReference type="Pfam" id="PF01569">
    <property type="entry name" value="PAP2"/>
    <property type="match status" value="1"/>
</dbReference>
<sequence>MASGIKSNGRGSVRLVLSYIIDWIIIIAIAAVGAGFSVVTPNKRPFDVTDADISFPYVTKEKVSTGLLVAIGLVVPAIITFIVCLAVVPGPAFESASRSKIWKRKVWEWNAAWMGLGLSLAIAFMITSGTKNLVGKPRPNMLARCDPDLSRLLNSTVGGIGNQVDEGINLVSWTICRNSGSTLDDGFRSFPSGHSSFSFAGLTYFALFLCAKLAVTIPFLNYQDIDRNKQHVKPRKQAAAPPTYLIIFPLVSISAAIYISSTRYSDFMHHGFDIISGAILGIVSAWLGFRWYHLPISRGGGWAWAPRSSDRSFRRGIGLVTYASDEKSYDRNGTDLECGPGGEAVSDGNGTVRPYKTSEGSEGIALTDLDHVQPPGVGDSSRRSFQ</sequence>
<dbReference type="GO" id="GO:0016020">
    <property type="term" value="C:membrane"/>
    <property type="evidence" value="ECO:0007669"/>
    <property type="project" value="UniProtKB-SubCell"/>
</dbReference>
<dbReference type="RefSeq" id="XP_037150910.1">
    <property type="nucleotide sequence ID" value="XM_037293257.1"/>
</dbReference>
<evidence type="ECO:0000313" key="9">
    <source>
        <dbReference type="EMBL" id="KAF6221475.1"/>
    </source>
</evidence>
<feature type="transmembrane region" description="Helical" evidence="7">
    <location>
        <begin position="197"/>
        <end position="222"/>
    </location>
</feature>
<accession>A0A8H6CD86</accession>
<dbReference type="InterPro" id="IPR043216">
    <property type="entry name" value="PAP-like"/>
</dbReference>
<evidence type="ECO:0000256" key="7">
    <source>
        <dbReference type="SAM" id="Phobius"/>
    </source>
</evidence>